<feature type="region of interest" description="Disordered" evidence="1">
    <location>
        <begin position="436"/>
        <end position="460"/>
    </location>
</feature>
<evidence type="ECO:0000313" key="3">
    <source>
        <dbReference type="Proteomes" id="UP001159363"/>
    </source>
</evidence>
<reference evidence="2 3" key="1">
    <citation type="submission" date="2023-02" db="EMBL/GenBank/DDBJ databases">
        <title>LHISI_Scaffold_Assembly.</title>
        <authorList>
            <person name="Stuart O.P."/>
            <person name="Cleave R."/>
            <person name="Magrath M.J.L."/>
            <person name="Mikheyev A.S."/>
        </authorList>
    </citation>
    <scope>NUCLEOTIDE SEQUENCE [LARGE SCALE GENOMIC DNA]</scope>
    <source>
        <strain evidence="2">Daus_M_001</strain>
        <tissue evidence="2">Leg muscle</tissue>
    </source>
</reference>
<dbReference type="EMBL" id="JARBHB010000005">
    <property type="protein sequence ID" value="KAJ8883196.1"/>
    <property type="molecule type" value="Genomic_DNA"/>
</dbReference>
<feature type="compositionally biased region" description="Low complexity" evidence="1">
    <location>
        <begin position="548"/>
        <end position="565"/>
    </location>
</feature>
<organism evidence="2 3">
    <name type="scientific">Dryococelus australis</name>
    <dbReference type="NCBI Taxonomy" id="614101"/>
    <lineage>
        <taxon>Eukaryota</taxon>
        <taxon>Metazoa</taxon>
        <taxon>Ecdysozoa</taxon>
        <taxon>Arthropoda</taxon>
        <taxon>Hexapoda</taxon>
        <taxon>Insecta</taxon>
        <taxon>Pterygota</taxon>
        <taxon>Neoptera</taxon>
        <taxon>Polyneoptera</taxon>
        <taxon>Phasmatodea</taxon>
        <taxon>Verophasmatodea</taxon>
        <taxon>Anareolatae</taxon>
        <taxon>Phasmatidae</taxon>
        <taxon>Eurycanthinae</taxon>
        <taxon>Dryococelus</taxon>
    </lineage>
</organism>
<accession>A0ABQ9HFW1</accession>
<feature type="compositionally biased region" description="Low complexity" evidence="1">
    <location>
        <begin position="489"/>
        <end position="502"/>
    </location>
</feature>
<feature type="region of interest" description="Disordered" evidence="1">
    <location>
        <begin position="484"/>
        <end position="565"/>
    </location>
</feature>
<evidence type="ECO:0000256" key="1">
    <source>
        <dbReference type="SAM" id="MobiDB-lite"/>
    </source>
</evidence>
<gene>
    <name evidence="2" type="ORF">PR048_015036</name>
</gene>
<feature type="compositionally biased region" description="Basic and acidic residues" evidence="1">
    <location>
        <begin position="525"/>
        <end position="534"/>
    </location>
</feature>
<protein>
    <submittedName>
        <fullName evidence="2">Uncharacterized protein</fullName>
    </submittedName>
</protein>
<comment type="caution">
    <text evidence="2">The sequence shown here is derived from an EMBL/GenBank/DDBJ whole genome shotgun (WGS) entry which is preliminary data.</text>
</comment>
<dbReference type="Proteomes" id="UP001159363">
    <property type="component" value="Chromosome 4"/>
</dbReference>
<name>A0ABQ9HFW1_9NEOP</name>
<sequence>MQVRGKLEIPEKTNRISGIVRHVPHVRESGGYPTGNRTQFALVGGETVIGCIGIPRDAVLSSDFFCPDRPANLRQPLIPHRTGCGGTAGLQQRRLRADVLRPHCKQFLICSWNSAAKEIVTETPDGEPDESVFLGVRVSLIVFTALKHLIQFSRRSTLAWLVCECAFQVQKQGSDNGDTSRCIKSHIVSTHQGLPRARLSCAGDLLRLSPTSRRRDVPVRARDLELCLCRGITSHVPASTRLARVEPPRYIGPGTYRLFTSKYINRIRLERASQKQSSDAHKTPYDRVKRCRERKINTKATERVNIDVQDPIWNLPQKIERIQLPKVIRNLAVQGGKCHDGCHTSSYTDRYGGRCEHFSASFLARYQMAARCVSPVAGVRTPLYCEDSNDARSWRRRSVRTASGLGKGDTVGRNHRSVHVCEDYFCELLEIPEKTRRPAASSGTIPTRENPGATPPGIEPDRAAVAWWTLAQLCPNCQRQAGTNPLVATPSTTPTPTTKTPTPLRPSSFIKRFTAAVRSSHFKPAGRDSSEGHRPSRGVPPPFSASIDAPAADVAPRPPAADTVD</sequence>
<keyword evidence="3" id="KW-1185">Reference proteome</keyword>
<proteinExistence type="predicted"/>
<evidence type="ECO:0000313" key="2">
    <source>
        <dbReference type="EMBL" id="KAJ8883196.1"/>
    </source>
</evidence>